<keyword evidence="10 12" id="KW-0472">Membrane</keyword>
<keyword evidence="4" id="KW-0349">Heme</keyword>
<feature type="compositionally biased region" description="Pro residues" evidence="11">
    <location>
        <begin position="13"/>
        <end position="24"/>
    </location>
</feature>
<evidence type="ECO:0000256" key="10">
    <source>
        <dbReference type="ARBA" id="ARBA00023136"/>
    </source>
</evidence>
<dbReference type="PROSITE" id="PS50939">
    <property type="entry name" value="CYTOCHROME_B561"/>
    <property type="match status" value="1"/>
</dbReference>
<dbReference type="EMBL" id="CP137308">
    <property type="protein sequence ID" value="WQF81511.1"/>
    <property type="molecule type" value="Genomic_DNA"/>
</dbReference>
<evidence type="ECO:0000256" key="5">
    <source>
        <dbReference type="ARBA" id="ARBA00022692"/>
    </source>
</evidence>
<feature type="region of interest" description="Disordered" evidence="11">
    <location>
        <begin position="57"/>
        <end position="129"/>
    </location>
</feature>
<feature type="transmembrane region" description="Helical" evidence="12">
    <location>
        <begin position="245"/>
        <end position="264"/>
    </location>
</feature>
<dbReference type="PANTHER" id="PTHR15422:SF45">
    <property type="entry name" value="CYTOCHROME B561 DOMAIN-CONTAINING PROTEIN"/>
    <property type="match status" value="1"/>
</dbReference>
<dbReference type="AlphaFoldDB" id="A0AAX4IEG4"/>
<evidence type="ECO:0000256" key="2">
    <source>
        <dbReference type="ARBA" id="ARBA00004141"/>
    </source>
</evidence>
<keyword evidence="8 12" id="KW-1133">Transmembrane helix</keyword>
<feature type="compositionally biased region" description="Low complexity" evidence="11">
    <location>
        <begin position="1"/>
        <end position="12"/>
    </location>
</feature>
<feature type="domain" description="Cytochrome b561" evidence="13">
    <location>
        <begin position="139"/>
        <end position="339"/>
    </location>
</feature>
<dbReference type="GeneID" id="87943028"/>
<feature type="transmembrane region" description="Helical" evidence="12">
    <location>
        <begin position="285"/>
        <end position="302"/>
    </location>
</feature>
<evidence type="ECO:0000259" key="13">
    <source>
        <dbReference type="PROSITE" id="PS50939"/>
    </source>
</evidence>
<evidence type="ECO:0000256" key="8">
    <source>
        <dbReference type="ARBA" id="ARBA00022989"/>
    </source>
</evidence>
<feature type="transmembrane region" description="Helical" evidence="12">
    <location>
        <begin position="206"/>
        <end position="225"/>
    </location>
</feature>
<feature type="region of interest" description="Disordered" evidence="11">
    <location>
        <begin position="1"/>
        <end position="33"/>
    </location>
</feature>
<evidence type="ECO:0000256" key="7">
    <source>
        <dbReference type="ARBA" id="ARBA00022982"/>
    </source>
</evidence>
<dbReference type="GO" id="GO:0016020">
    <property type="term" value="C:membrane"/>
    <property type="evidence" value="ECO:0007669"/>
    <property type="project" value="UniProtKB-SubCell"/>
</dbReference>
<dbReference type="InterPro" id="IPR006593">
    <property type="entry name" value="Cyt_b561/ferric_Rdtase_TM"/>
</dbReference>
<evidence type="ECO:0000256" key="1">
    <source>
        <dbReference type="ARBA" id="ARBA00001970"/>
    </source>
</evidence>
<feature type="transmembrane region" description="Helical" evidence="12">
    <location>
        <begin position="139"/>
        <end position="161"/>
    </location>
</feature>
<accession>A0AAX4IEG4</accession>
<keyword evidence="9" id="KW-0408">Iron</keyword>
<dbReference type="Pfam" id="PF03188">
    <property type="entry name" value="Cytochrom_B561"/>
    <property type="match status" value="1"/>
</dbReference>
<keyword evidence="6" id="KW-0479">Metal-binding</keyword>
<keyword evidence="3" id="KW-0813">Transport</keyword>
<gene>
    <name evidence="14" type="ORF">CDEST_06525</name>
</gene>
<evidence type="ECO:0000256" key="11">
    <source>
        <dbReference type="SAM" id="MobiDB-lite"/>
    </source>
</evidence>
<dbReference type="GO" id="GO:0140575">
    <property type="term" value="F:transmembrane monodehydroascorbate reductase activity"/>
    <property type="evidence" value="ECO:0007669"/>
    <property type="project" value="InterPro"/>
</dbReference>
<dbReference type="KEGG" id="cdet:87943028"/>
<dbReference type="SMART" id="SM00665">
    <property type="entry name" value="B561"/>
    <property type="match status" value="1"/>
</dbReference>
<dbReference type="GO" id="GO:0046872">
    <property type="term" value="F:metal ion binding"/>
    <property type="evidence" value="ECO:0007669"/>
    <property type="project" value="UniProtKB-KW"/>
</dbReference>
<feature type="transmembrane region" description="Helical" evidence="12">
    <location>
        <begin position="314"/>
        <end position="333"/>
    </location>
</feature>
<dbReference type="PANTHER" id="PTHR15422">
    <property type="entry name" value="OS05G0565100 PROTEIN"/>
    <property type="match status" value="1"/>
</dbReference>
<reference evidence="15" key="1">
    <citation type="journal article" date="2023" name="bioRxiv">
        <title>Complete genome of the Medicago anthracnose fungus, Colletotrichum destructivum, reveals a mini-chromosome-like region within a core chromosome.</title>
        <authorList>
            <person name="Lapalu N."/>
            <person name="Simon A."/>
            <person name="Lu A."/>
            <person name="Plaumann P.-L."/>
            <person name="Amselem J."/>
            <person name="Pigne S."/>
            <person name="Auger A."/>
            <person name="Koch C."/>
            <person name="Dallery J.-F."/>
            <person name="O'Connell R.J."/>
        </authorList>
    </citation>
    <scope>NUCLEOTIDE SEQUENCE [LARGE SCALE GENOMIC DNA]</scope>
    <source>
        <strain evidence="15">CBS 520.97</strain>
    </source>
</reference>
<dbReference type="InterPro" id="IPR045150">
    <property type="entry name" value="CYB561D1/2"/>
</dbReference>
<evidence type="ECO:0000256" key="6">
    <source>
        <dbReference type="ARBA" id="ARBA00022723"/>
    </source>
</evidence>
<organism evidence="14 15">
    <name type="scientific">Colletotrichum destructivum</name>
    <dbReference type="NCBI Taxonomy" id="34406"/>
    <lineage>
        <taxon>Eukaryota</taxon>
        <taxon>Fungi</taxon>
        <taxon>Dikarya</taxon>
        <taxon>Ascomycota</taxon>
        <taxon>Pezizomycotina</taxon>
        <taxon>Sordariomycetes</taxon>
        <taxon>Hypocreomycetidae</taxon>
        <taxon>Glomerellales</taxon>
        <taxon>Glomerellaceae</taxon>
        <taxon>Colletotrichum</taxon>
        <taxon>Colletotrichum destructivum species complex</taxon>
    </lineage>
</organism>
<evidence type="ECO:0000313" key="15">
    <source>
        <dbReference type="Proteomes" id="UP001322277"/>
    </source>
</evidence>
<evidence type="ECO:0000256" key="3">
    <source>
        <dbReference type="ARBA" id="ARBA00022448"/>
    </source>
</evidence>
<keyword evidence="5 12" id="KW-0812">Transmembrane</keyword>
<protein>
    <recommendedName>
        <fullName evidence="13">Cytochrome b561 domain-containing protein</fullName>
    </recommendedName>
</protein>
<evidence type="ECO:0000256" key="9">
    <source>
        <dbReference type="ARBA" id="ARBA00023004"/>
    </source>
</evidence>
<dbReference type="RefSeq" id="XP_062778735.1">
    <property type="nucleotide sequence ID" value="XM_062922684.1"/>
</dbReference>
<sequence>MPPSMTSTRMPPSLFPLPPQPEAPLPTAEKESAKKIKSIATTLNIAHRALYLGWHRDTPSTSHCPLEQRHRNSRILRHLDRTKQPPRRPSATMSSATGLPEPPPSQDRERDSDQNELEPLLGRPGDAQQPPGQFIAKNLVLGTGIIAQFGAVIFVAMIWAAVLTKDVILFSGHPLAQSLAIFTLTQSILSLQPTHTPDQKRVGQRVHAILNLLAFLFLVTGITIIEYNKFRQGPGSHFHSVHGYLGVIVSVILLLQYIIGFTMWATPKLYGGEDKAKSIWKYHRWSGYVVLVLLLVTVATAVDTPFNENVLKLKLWAVIITALMILVGIVPRVQKQKLGILSQT</sequence>
<keyword evidence="7" id="KW-0249">Electron transport</keyword>
<dbReference type="Gene3D" id="1.20.120.1770">
    <property type="match status" value="1"/>
</dbReference>
<dbReference type="CDD" id="cd08761">
    <property type="entry name" value="Cyt_b561_CYB561D2_like"/>
    <property type="match status" value="1"/>
</dbReference>
<evidence type="ECO:0000256" key="12">
    <source>
        <dbReference type="SAM" id="Phobius"/>
    </source>
</evidence>
<name>A0AAX4IEG4_9PEZI</name>
<dbReference type="Proteomes" id="UP001322277">
    <property type="component" value="Chromosome 4"/>
</dbReference>
<proteinExistence type="predicted"/>
<evidence type="ECO:0000313" key="14">
    <source>
        <dbReference type="EMBL" id="WQF81511.1"/>
    </source>
</evidence>
<comment type="subcellular location">
    <subcellularLocation>
        <location evidence="2">Membrane</location>
        <topology evidence="2">Multi-pass membrane protein</topology>
    </subcellularLocation>
</comment>
<comment type="cofactor">
    <cofactor evidence="1">
        <name>heme b</name>
        <dbReference type="ChEBI" id="CHEBI:60344"/>
    </cofactor>
</comment>
<keyword evidence="15" id="KW-1185">Reference proteome</keyword>
<evidence type="ECO:0000256" key="4">
    <source>
        <dbReference type="ARBA" id="ARBA00022617"/>
    </source>
</evidence>